<accession>A0A936K664</accession>
<keyword evidence="3" id="KW-0597">Phosphoprotein</keyword>
<dbReference type="EMBL" id="JADKCH010000002">
    <property type="protein sequence ID" value="MBK8571850.1"/>
    <property type="molecule type" value="Genomic_DNA"/>
</dbReference>
<dbReference type="Proteomes" id="UP000709959">
    <property type="component" value="Unassembled WGS sequence"/>
</dbReference>
<dbReference type="Gene3D" id="3.30.565.10">
    <property type="entry name" value="Histidine kinase-like ATPase, C-terminal domain"/>
    <property type="match status" value="1"/>
</dbReference>
<keyword evidence="9" id="KW-1133">Transmembrane helix</keyword>
<evidence type="ECO:0000259" key="10">
    <source>
        <dbReference type="PROSITE" id="PS50109"/>
    </source>
</evidence>
<feature type="transmembrane region" description="Helical" evidence="9">
    <location>
        <begin position="269"/>
        <end position="288"/>
    </location>
</feature>
<feature type="transmembrane region" description="Helical" evidence="9">
    <location>
        <begin position="47"/>
        <end position="65"/>
    </location>
</feature>
<evidence type="ECO:0000256" key="7">
    <source>
        <dbReference type="ARBA" id="ARBA00022840"/>
    </source>
</evidence>
<dbReference type="SMART" id="SM00388">
    <property type="entry name" value="HisKA"/>
    <property type="match status" value="1"/>
</dbReference>
<keyword evidence="8" id="KW-0902">Two-component regulatory system</keyword>
<keyword evidence="6 11" id="KW-0418">Kinase</keyword>
<dbReference type="InterPro" id="IPR003661">
    <property type="entry name" value="HisK_dim/P_dom"/>
</dbReference>
<feature type="transmembrane region" description="Helical" evidence="9">
    <location>
        <begin position="72"/>
        <end position="90"/>
    </location>
</feature>
<dbReference type="InterPro" id="IPR036890">
    <property type="entry name" value="HATPase_C_sf"/>
</dbReference>
<keyword evidence="9" id="KW-0812">Transmembrane</keyword>
<dbReference type="InterPro" id="IPR004358">
    <property type="entry name" value="Sig_transdc_His_kin-like_C"/>
</dbReference>
<evidence type="ECO:0000256" key="6">
    <source>
        <dbReference type="ARBA" id="ARBA00022777"/>
    </source>
</evidence>
<feature type="transmembrane region" description="Helical" evidence="9">
    <location>
        <begin position="203"/>
        <end position="223"/>
    </location>
</feature>
<dbReference type="SUPFAM" id="SSF55874">
    <property type="entry name" value="ATPase domain of HSP90 chaperone/DNA topoisomerase II/histidine kinase"/>
    <property type="match status" value="1"/>
</dbReference>
<organism evidence="11 12">
    <name type="scientific">Candidatus Geothrix odensensis</name>
    <dbReference type="NCBI Taxonomy" id="2954440"/>
    <lineage>
        <taxon>Bacteria</taxon>
        <taxon>Pseudomonadati</taxon>
        <taxon>Acidobacteriota</taxon>
        <taxon>Holophagae</taxon>
        <taxon>Holophagales</taxon>
        <taxon>Holophagaceae</taxon>
        <taxon>Geothrix</taxon>
    </lineage>
</organism>
<evidence type="ECO:0000313" key="12">
    <source>
        <dbReference type="Proteomes" id="UP000709959"/>
    </source>
</evidence>
<evidence type="ECO:0000313" key="11">
    <source>
        <dbReference type="EMBL" id="MBK8571850.1"/>
    </source>
</evidence>
<dbReference type="InterPro" id="IPR005467">
    <property type="entry name" value="His_kinase_dom"/>
</dbReference>
<reference evidence="11 12" key="1">
    <citation type="submission" date="2020-10" db="EMBL/GenBank/DDBJ databases">
        <title>Connecting structure to function with the recovery of over 1000 high-quality activated sludge metagenome-assembled genomes encoding full-length rRNA genes using long-read sequencing.</title>
        <authorList>
            <person name="Singleton C.M."/>
            <person name="Petriglieri F."/>
            <person name="Kristensen J.M."/>
            <person name="Kirkegaard R.H."/>
            <person name="Michaelsen T.Y."/>
            <person name="Andersen M.H."/>
            <person name="Karst S.M."/>
            <person name="Dueholm M.S."/>
            <person name="Nielsen P.H."/>
            <person name="Albertsen M."/>
        </authorList>
    </citation>
    <scope>NUCLEOTIDE SEQUENCE [LARGE SCALE GENOMIC DNA]</scope>
    <source>
        <strain evidence="11">OdNE_18-Q3-R46-58_MAXAC.008</strain>
    </source>
</reference>
<keyword evidence="5" id="KW-0547">Nucleotide-binding</keyword>
<name>A0A936K664_9BACT</name>
<dbReference type="SMART" id="SM00387">
    <property type="entry name" value="HATPase_c"/>
    <property type="match status" value="1"/>
</dbReference>
<dbReference type="Gene3D" id="1.10.287.130">
    <property type="match status" value="1"/>
</dbReference>
<comment type="caution">
    <text evidence="11">The sequence shown here is derived from an EMBL/GenBank/DDBJ whole genome shotgun (WGS) entry which is preliminary data.</text>
</comment>
<keyword evidence="9" id="KW-0472">Membrane</keyword>
<dbReference type="PANTHER" id="PTHR43065:SF10">
    <property type="entry name" value="PEROXIDE STRESS-ACTIVATED HISTIDINE KINASE MAK3"/>
    <property type="match status" value="1"/>
</dbReference>
<dbReference type="Pfam" id="PF00512">
    <property type="entry name" value="HisKA"/>
    <property type="match status" value="1"/>
</dbReference>
<feature type="transmembrane region" description="Helical" evidence="9">
    <location>
        <begin position="102"/>
        <end position="123"/>
    </location>
</feature>
<evidence type="ECO:0000256" key="3">
    <source>
        <dbReference type="ARBA" id="ARBA00022553"/>
    </source>
</evidence>
<sequence>MHNRMGARASFAALWRAHPAILSGLLALLSANALLPLAYRIHPLARVLDYLSVFILAFWAAGLAWRRSRGEGPTAFGLLGLGAALGGLRYAPTLFRPPHAALMGPAISILSLIALGGGFLLWPQQERMPRDRVRTFLDGIAIATSLFTVAWMATSSMASVGHLSRGMLLLYMIQIGVCLGVLSLWLLQETRLALPEQAQAKRFVRWALVVLLIFSSLSVLFRITGHYGHNYLGDAAEVLHQMANALLVLATLSPATTPASPPQRERPSVLRALIPTMVSLAVLALAAIQIFRPQGEAPRALLALGSVLMGILVLRHGLLILDLERLSQGLEDRVEARTRELEAHHREALNSLRVRMMAGLAAGLAHDLNNILGIIRMRLELLRESCNSVQLQTVDILQDASERAISMTRRILESGRFQDLTPVRISLPQWLADQEELWRALLGPGQRLAIQAGEELWVLADPQSLDQILQNLVSNARDAMGPEGTLRIVAEHRTGMVRLEVQDDGPGIPSTQLEHLFEPFYTTKPSGTGLGLATVRNLVLQNRGAIQVESAPGRGTVFSIDLPVPAEAP</sequence>
<evidence type="ECO:0000256" key="5">
    <source>
        <dbReference type="ARBA" id="ARBA00022741"/>
    </source>
</evidence>
<dbReference type="InterPro" id="IPR003594">
    <property type="entry name" value="HATPase_dom"/>
</dbReference>
<dbReference type="GO" id="GO:0005524">
    <property type="term" value="F:ATP binding"/>
    <property type="evidence" value="ECO:0007669"/>
    <property type="project" value="UniProtKB-KW"/>
</dbReference>
<keyword evidence="4" id="KW-0808">Transferase</keyword>
<feature type="transmembrane region" description="Helical" evidence="9">
    <location>
        <begin position="166"/>
        <end position="187"/>
    </location>
</feature>
<evidence type="ECO:0000256" key="9">
    <source>
        <dbReference type="SAM" id="Phobius"/>
    </source>
</evidence>
<feature type="domain" description="Histidine kinase" evidence="10">
    <location>
        <begin position="363"/>
        <end position="566"/>
    </location>
</feature>
<dbReference type="Pfam" id="PF02518">
    <property type="entry name" value="HATPase_c"/>
    <property type="match status" value="1"/>
</dbReference>
<protein>
    <recommendedName>
        <fullName evidence="2">histidine kinase</fullName>
        <ecNumber evidence="2">2.7.13.3</ecNumber>
    </recommendedName>
</protein>
<feature type="transmembrane region" description="Helical" evidence="9">
    <location>
        <begin position="300"/>
        <end position="321"/>
    </location>
</feature>
<dbReference type="CDD" id="cd00082">
    <property type="entry name" value="HisKA"/>
    <property type="match status" value="1"/>
</dbReference>
<proteinExistence type="predicted"/>
<dbReference type="EC" id="2.7.13.3" evidence="2"/>
<evidence type="ECO:0000256" key="2">
    <source>
        <dbReference type="ARBA" id="ARBA00012438"/>
    </source>
</evidence>
<feature type="transmembrane region" description="Helical" evidence="9">
    <location>
        <begin position="135"/>
        <end position="154"/>
    </location>
</feature>
<gene>
    <name evidence="11" type="ORF">IPN91_04205</name>
</gene>
<evidence type="ECO:0000256" key="8">
    <source>
        <dbReference type="ARBA" id="ARBA00023012"/>
    </source>
</evidence>
<keyword evidence="7" id="KW-0067">ATP-binding</keyword>
<dbReference type="SUPFAM" id="SSF47384">
    <property type="entry name" value="Homodimeric domain of signal transducing histidine kinase"/>
    <property type="match status" value="1"/>
</dbReference>
<dbReference type="PANTHER" id="PTHR43065">
    <property type="entry name" value="SENSOR HISTIDINE KINASE"/>
    <property type="match status" value="1"/>
</dbReference>
<evidence type="ECO:0000256" key="4">
    <source>
        <dbReference type="ARBA" id="ARBA00022679"/>
    </source>
</evidence>
<dbReference type="InterPro" id="IPR036097">
    <property type="entry name" value="HisK_dim/P_sf"/>
</dbReference>
<feature type="transmembrane region" description="Helical" evidence="9">
    <location>
        <begin position="20"/>
        <end position="41"/>
    </location>
</feature>
<dbReference type="PRINTS" id="PR00344">
    <property type="entry name" value="BCTRLSENSOR"/>
</dbReference>
<dbReference type="CDD" id="cd00075">
    <property type="entry name" value="HATPase"/>
    <property type="match status" value="1"/>
</dbReference>
<dbReference type="AlphaFoldDB" id="A0A936K664"/>
<dbReference type="GO" id="GO:0000155">
    <property type="term" value="F:phosphorelay sensor kinase activity"/>
    <property type="evidence" value="ECO:0007669"/>
    <property type="project" value="InterPro"/>
</dbReference>
<dbReference type="PROSITE" id="PS50109">
    <property type="entry name" value="HIS_KIN"/>
    <property type="match status" value="1"/>
</dbReference>
<comment type="catalytic activity">
    <reaction evidence="1">
        <text>ATP + protein L-histidine = ADP + protein N-phospho-L-histidine.</text>
        <dbReference type="EC" id="2.7.13.3"/>
    </reaction>
</comment>
<evidence type="ECO:0000256" key="1">
    <source>
        <dbReference type="ARBA" id="ARBA00000085"/>
    </source>
</evidence>